<reference evidence="3" key="1">
    <citation type="journal article" date="2019" name="Int. J. Syst. Evol. Microbiol.">
        <title>The Global Catalogue of Microorganisms (GCM) 10K type strain sequencing project: providing services to taxonomists for standard genome sequencing and annotation.</title>
        <authorList>
            <consortium name="The Broad Institute Genomics Platform"/>
            <consortium name="The Broad Institute Genome Sequencing Center for Infectious Disease"/>
            <person name="Wu L."/>
            <person name="Ma J."/>
        </authorList>
    </citation>
    <scope>NUCLEOTIDE SEQUENCE [LARGE SCALE GENOMIC DNA]</scope>
    <source>
        <strain evidence="3">JCM 9458</strain>
    </source>
</reference>
<feature type="compositionally biased region" description="Low complexity" evidence="1">
    <location>
        <begin position="20"/>
        <end position="35"/>
    </location>
</feature>
<evidence type="ECO:0000313" key="2">
    <source>
        <dbReference type="EMBL" id="GAA3386445.1"/>
    </source>
</evidence>
<proteinExistence type="predicted"/>
<feature type="compositionally biased region" description="Basic and acidic residues" evidence="1">
    <location>
        <begin position="1"/>
        <end position="19"/>
    </location>
</feature>
<sequence>MTGDNRRSVDITVRDDGRSATRPSRPRAPTAADAPEAWDEACIVPNASTSLLCNVGSGSAPGTAPDDVVALAVEARSRLTIPLPRPTVRPLVRFADGTTGGLTGAPAWLWTDPAHWQPSGTPLTREVRAGAVTAVVSAAPVRLTWRPGDGSRVVCRTPGTPLEDPRRGPAGSPDCGHTYRRTSADRPGGEYRASVAITWAVTWAGSDGSGGALAPLVVTTTLAYPVREGRAQLVGP</sequence>
<evidence type="ECO:0000313" key="3">
    <source>
        <dbReference type="Proteomes" id="UP001501676"/>
    </source>
</evidence>
<keyword evidence="3" id="KW-1185">Reference proteome</keyword>
<comment type="caution">
    <text evidence="2">The sequence shown here is derived from an EMBL/GenBank/DDBJ whole genome shotgun (WGS) entry which is preliminary data.</text>
</comment>
<name>A0ABP6SW38_9ACTN</name>
<accession>A0ABP6SW38</accession>
<feature type="region of interest" description="Disordered" evidence="1">
    <location>
        <begin position="1"/>
        <end position="35"/>
    </location>
</feature>
<feature type="region of interest" description="Disordered" evidence="1">
    <location>
        <begin position="158"/>
        <end position="187"/>
    </location>
</feature>
<dbReference type="Proteomes" id="UP001501676">
    <property type="component" value="Unassembled WGS sequence"/>
</dbReference>
<protein>
    <recommendedName>
        <fullName evidence="4">ATP/GTP-binding protein</fullName>
    </recommendedName>
</protein>
<organism evidence="2 3">
    <name type="scientific">Cryptosporangium minutisporangium</name>
    <dbReference type="NCBI Taxonomy" id="113569"/>
    <lineage>
        <taxon>Bacteria</taxon>
        <taxon>Bacillati</taxon>
        <taxon>Actinomycetota</taxon>
        <taxon>Actinomycetes</taxon>
        <taxon>Cryptosporangiales</taxon>
        <taxon>Cryptosporangiaceae</taxon>
        <taxon>Cryptosporangium</taxon>
    </lineage>
</organism>
<evidence type="ECO:0000256" key="1">
    <source>
        <dbReference type="SAM" id="MobiDB-lite"/>
    </source>
</evidence>
<dbReference type="EMBL" id="BAAAYN010000017">
    <property type="protein sequence ID" value="GAA3386445.1"/>
    <property type="molecule type" value="Genomic_DNA"/>
</dbReference>
<gene>
    <name evidence="2" type="ORF">GCM10020369_23760</name>
</gene>
<evidence type="ECO:0008006" key="4">
    <source>
        <dbReference type="Google" id="ProtNLM"/>
    </source>
</evidence>